<dbReference type="AlphaFoldDB" id="A0A2S0HWI7"/>
<dbReference type="RefSeq" id="WP_105216260.1">
    <property type="nucleotide sequence ID" value="NZ_CP027062.1"/>
</dbReference>
<sequence length="258" mass="30389">MYPVRSIQIARRINIRATKDSLKHELIFNDSDELFYKLDEKQYLYIFQFGIVCFFNVNNGSILKHIERIKPFSNGEVRSSLSEDFLVFVKKDGFDVSFNSVTLPYLDQEMVRLVMLHTSQSVALDRYAEVTGALLEEASIHTSYLEKKGTLNISKSKLKRLIGKNLRLKNGIYENLYIFDAPESTWEDEKLAVLDKKLKHTFDLKNRYRYVQDRIDIIKENLQLFKDIWDHKESSTLEWIIIILIFVEIIDLFVGKIF</sequence>
<dbReference type="PANTHER" id="PTHR16255">
    <property type="entry name" value="REQUIRED FOR MEIOTIC NUCLEAR DIVISION PROTEIN 1 HOMOLOG"/>
    <property type="match status" value="1"/>
</dbReference>
<reference evidence="2 3" key="1">
    <citation type="submission" date="2018-02" db="EMBL/GenBank/DDBJ databases">
        <title>Genomic analysis of the strain RR4-38 isolated from a seawater recirculating aquaculture system.</title>
        <authorList>
            <person name="Kim Y.-S."/>
            <person name="Jang Y.H."/>
            <person name="Kim K.-H."/>
        </authorList>
    </citation>
    <scope>NUCLEOTIDE SEQUENCE [LARGE SCALE GENOMIC DNA]</scope>
    <source>
        <strain evidence="2 3">RR4-38</strain>
    </source>
</reference>
<evidence type="ECO:0000259" key="1">
    <source>
        <dbReference type="Pfam" id="PF02582"/>
    </source>
</evidence>
<dbReference type="Pfam" id="PF02582">
    <property type="entry name" value="DUF155"/>
    <property type="match status" value="1"/>
</dbReference>
<dbReference type="EMBL" id="CP027062">
    <property type="protein sequence ID" value="AVI51019.1"/>
    <property type="molecule type" value="Genomic_DNA"/>
</dbReference>
<dbReference type="OrthoDB" id="942290at2"/>
<dbReference type="PANTHER" id="PTHR16255:SF6">
    <property type="entry name" value="PROTEIN RETARDED ROOT GROWTH-LIKE"/>
    <property type="match status" value="1"/>
</dbReference>
<proteinExistence type="predicted"/>
<evidence type="ECO:0000313" key="2">
    <source>
        <dbReference type="EMBL" id="AVI51019.1"/>
    </source>
</evidence>
<protein>
    <recommendedName>
        <fullName evidence="1">DUF155 domain-containing protein</fullName>
    </recommendedName>
</protein>
<dbReference type="KEGG" id="aue:C5O00_07450"/>
<dbReference type="Proteomes" id="UP000238442">
    <property type="component" value="Chromosome"/>
</dbReference>
<name>A0A2S0HWI7_9FLAO</name>
<dbReference type="InterPro" id="IPR051624">
    <property type="entry name" value="RMD1/Sad1-interacting"/>
</dbReference>
<accession>A0A2S0HWI7</accession>
<evidence type="ECO:0000313" key="3">
    <source>
        <dbReference type="Proteomes" id="UP000238442"/>
    </source>
</evidence>
<feature type="domain" description="DUF155" evidence="1">
    <location>
        <begin position="44"/>
        <end position="211"/>
    </location>
</feature>
<dbReference type="InterPro" id="IPR003734">
    <property type="entry name" value="DUF155"/>
</dbReference>
<gene>
    <name evidence="2" type="ORF">C5O00_07450</name>
</gene>
<organism evidence="2 3">
    <name type="scientific">Pukyongia salina</name>
    <dbReference type="NCBI Taxonomy" id="2094025"/>
    <lineage>
        <taxon>Bacteria</taxon>
        <taxon>Pseudomonadati</taxon>
        <taxon>Bacteroidota</taxon>
        <taxon>Flavobacteriia</taxon>
        <taxon>Flavobacteriales</taxon>
        <taxon>Flavobacteriaceae</taxon>
        <taxon>Pukyongia</taxon>
    </lineage>
</organism>
<keyword evidence="3" id="KW-1185">Reference proteome</keyword>